<dbReference type="RefSeq" id="WP_037273849.1">
    <property type="nucleotide sequence ID" value="NZ_KN293980.1"/>
</dbReference>
<sequence length="126" mass="14248">MTYFEITLYALAVLCMITLPLLVAVSVRIAKTLAHLSGQMLRLSDAEIDQIARRLGHKLGLSDEASLMSIADRMDEMRRDFDWLVSDRMIEQAIDMARFGQKPDSIARNTGISASELEAIRKLRKH</sequence>
<accession>A0A0A0HNV4</accession>
<dbReference type="HOGENOM" id="CLU_1979909_0_0_5"/>
<evidence type="ECO:0000313" key="2">
    <source>
        <dbReference type="EMBL" id="KGM87808.1"/>
    </source>
</evidence>
<keyword evidence="1" id="KW-0472">Membrane</keyword>
<evidence type="ECO:0000313" key="3">
    <source>
        <dbReference type="Proteomes" id="UP000030021"/>
    </source>
</evidence>
<dbReference type="AlphaFoldDB" id="A0A0A0HNV4"/>
<dbReference type="PATRIC" id="fig|1288298.3.peg.2559"/>
<dbReference type="STRING" id="215743.ROSMUCSMR3_03232"/>
<protein>
    <recommendedName>
        <fullName evidence="4">DUF2802 domain-containing protein</fullName>
    </recommendedName>
</protein>
<dbReference type="OrthoDB" id="7743770at2"/>
<dbReference type="EMBL" id="AONH01000013">
    <property type="protein sequence ID" value="KGM87808.1"/>
    <property type="molecule type" value="Genomic_DNA"/>
</dbReference>
<dbReference type="Proteomes" id="UP000030021">
    <property type="component" value="Unassembled WGS sequence"/>
</dbReference>
<proteinExistence type="predicted"/>
<comment type="caution">
    <text evidence="2">The sequence shown here is derived from an EMBL/GenBank/DDBJ whole genome shotgun (WGS) entry which is preliminary data.</text>
</comment>
<evidence type="ECO:0008006" key="4">
    <source>
        <dbReference type="Google" id="ProtNLM"/>
    </source>
</evidence>
<keyword evidence="1" id="KW-0812">Transmembrane</keyword>
<gene>
    <name evidence="2" type="ORF">rosmuc_02546</name>
</gene>
<keyword evidence="1" id="KW-1133">Transmembrane helix</keyword>
<evidence type="ECO:0000256" key="1">
    <source>
        <dbReference type="SAM" id="Phobius"/>
    </source>
</evidence>
<dbReference type="eggNOG" id="ENOG502ZPKA">
    <property type="taxonomic scope" value="Bacteria"/>
</dbReference>
<name>A0A0A0HNV4_9RHOB</name>
<feature type="transmembrane region" description="Helical" evidence="1">
    <location>
        <begin position="6"/>
        <end position="30"/>
    </location>
</feature>
<organism evidence="2 3">
    <name type="scientific">Roseovarius mucosus DSM 17069</name>
    <dbReference type="NCBI Taxonomy" id="1288298"/>
    <lineage>
        <taxon>Bacteria</taxon>
        <taxon>Pseudomonadati</taxon>
        <taxon>Pseudomonadota</taxon>
        <taxon>Alphaproteobacteria</taxon>
        <taxon>Rhodobacterales</taxon>
        <taxon>Roseobacteraceae</taxon>
        <taxon>Roseovarius</taxon>
    </lineage>
</organism>
<reference evidence="2 3" key="1">
    <citation type="submission" date="2013-01" db="EMBL/GenBank/DDBJ databases">
        <authorList>
            <person name="Fiebig A."/>
            <person name="Goeker M."/>
            <person name="Klenk H.-P.P."/>
        </authorList>
    </citation>
    <scope>NUCLEOTIDE SEQUENCE [LARGE SCALE GENOMIC DNA]</scope>
    <source>
        <strain evidence="2 3">DSM 17069</strain>
    </source>
</reference>